<name>A0A064CPS8_9MYCO</name>
<evidence type="ECO:0000313" key="4">
    <source>
        <dbReference type="EMBL" id="KDF02336.1"/>
    </source>
</evidence>
<protein>
    <submittedName>
        <fullName evidence="4">Membrane protein</fullName>
    </submittedName>
</protein>
<comment type="subcellular location">
    <subcellularLocation>
        <location evidence="1">Secreted</location>
    </subcellularLocation>
</comment>
<gene>
    <name evidence="4" type="ORF">Y900_026210</name>
</gene>
<evidence type="ECO:0000313" key="5">
    <source>
        <dbReference type="Proteomes" id="UP000022835"/>
    </source>
</evidence>
<keyword evidence="2" id="KW-0964">Secreted</keyword>
<dbReference type="AlphaFoldDB" id="A0A064CPS8"/>
<dbReference type="STRING" id="1440774.Y900_026210"/>
<feature type="transmembrane region" description="Helical" evidence="3">
    <location>
        <begin position="6"/>
        <end position="23"/>
    </location>
</feature>
<keyword evidence="3" id="KW-0472">Membrane</keyword>
<dbReference type="PANTHER" id="PTHR48098">
    <property type="entry name" value="ENTEROCHELIN ESTERASE-RELATED"/>
    <property type="match status" value="1"/>
</dbReference>
<keyword evidence="3" id="KW-0812">Transmembrane</keyword>
<dbReference type="eggNOG" id="COG0627">
    <property type="taxonomic scope" value="Bacteria"/>
</dbReference>
<keyword evidence="3" id="KW-1133">Transmembrane helix</keyword>
<keyword evidence="5" id="KW-1185">Reference proteome</keyword>
<organism evidence="4 5">
    <name type="scientific">Mycolicibacterium aromaticivorans JS19b1 = JCM 16368</name>
    <dbReference type="NCBI Taxonomy" id="1440774"/>
    <lineage>
        <taxon>Bacteria</taxon>
        <taxon>Bacillati</taxon>
        <taxon>Actinomycetota</taxon>
        <taxon>Actinomycetes</taxon>
        <taxon>Mycobacteriales</taxon>
        <taxon>Mycobacteriaceae</taxon>
        <taxon>Mycolicibacterium</taxon>
    </lineage>
</organism>
<dbReference type="OrthoDB" id="3723842at2"/>
<dbReference type="SUPFAM" id="SSF53474">
    <property type="entry name" value="alpha/beta-Hydrolases"/>
    <property type="match status" value="1"/>
</dbReference>
<dbReference type="Gene3D" id="3.40.50.1820">
    <property type="entry name" value="alpha/beta hydrolase"/>
    <property type="match status" value="1"/>
</dbReference>
<evidence type="ECO:0000256" key="3">
    <source>
        <dbReference type="SAM" id="Phobius"/>
    </source>
</evidence>
<dbReference type="Proteomes" id="UP000022835">
    <property type="component" value="Unassembled WGS sequence"/>
</dbReference>
<dbReference type="EMBL" id="JALN02000001">
    <property type="protein sequence ID" value="KDF02336.1"/>
    <property type="molecule type" value="Genomic_DNA"/>
</dbReference>
<feature type="transmembrane region" description="Helical" evidence="3">
    <location>
        <begin position="63"/>
        <end position="83"/>
    </location>
</feature>
<dbReference type="GO" id="GO:0016747">
    <property type="term" value="F:acyltransferase activity, transferring groups other than amino-acyl groups"/>
    <property type="evidence" value="ECO:0007669"/>
    <property type="project" value="TreeGrafter"/>
</dbReference>
<evidence type="ECO:0000256" key="2">
    <source>
        <dbReference type="ARBA" id="ARBA00022525"/>
    </source>
</evidence>
<reference evidence="4" key="1">
    <citation type="submission" date="2014-05" db="EMBL/GenBank/DDBJ databases">
        <title>Genome sequence of Mycobacterium aromaticivorans strain JS19b1T (= DSM 45407T).</title>
        <authorList>
            <person name="Kwak Y."/>
            <person name="Park G.-S."/>
            <person name="Li Q.X."/>
            <person name="Lee S.-E."/>
            <person name="Shin J.-H."/>
        </authorList>
    </citation>
    <scope>NUCLEOTIDE SEQUENCE [LARGE SCALE GENOMIC DNA]</scope>
    <source>
        <strain evidence="4">JS19b1</strain>
    </source>
</reference>
<dbReference type="PANTHER" id="PTHR48098:SF1">
    <property type="entry name" value="DIACYLGLYCEROL ACYLTRANSFERASE_MYCOLYLTRANSFERASE AG85A"/>
    <property type="match status" value="1"/>
</dbReference>
<feature type="transmembrane region" description="Helical" evidence="3">
    <location>
        <begin position="95"/>
        <end position="115"/>
    </location>
</feature>
<dbReference type="InterPro" id="IPR050583">
    <property type="entry name" value="Mycobacterial_A85_antigen"/>
</dbReference>
<dbReference type="RefSeq" id="WP_051660262.1">
    <property type="nucleotide sequence ID" value="NZ_JALN02000001.1"/>
</dbReference>
<dbReference type="Pfam" id="PF00756">
    <property type="entry name" value="Esterase"/>
    <property type="match status" value="1"/>
</dbReference>
<dbReference type="InterPro" id="IPR029058">
    <property type="entry name" value="AB_hydrolase_fold"/>
</dbReference>
<evidence type="ECO:0000256" key="1">
    <source>
        <dbReference type="ARBA" id="ARBA00004613"/>
    </source>
</evidence>
<comment type="caution">
    <text evidence="4">The sequence shown here is derived from an EMBL/GenBank/DDBJ whole genome shotgun (WGS) entry which is preliminary data.</text>
</comment>
<proteinExistence type="predicted"/>
<dbReference type="InterPro" id="IPR000801">
    <property type="entry name" value="Esterase-like"/>
</dbReference>
<accession>A0A064CPS8</accession>
<dbReference type="GO" id="GO:0005576">
    <property type="term" value="C:extracellular region"/>
    <property type="evidence" value="ECO:0007669"/>
    <property type="project" value="UniProtKB-SubCell"/>
</dbReference>
<feature type="transmembrane region" description="Helical" evidence="3">
    <location>
        <begin position="30"/>
        <end position="51"/>
    </location>
</feature>
<sequence length="439" mass="46042">MHEPIPVVLQAAAGAALIVAIGARSRKWWLLWGPAAVLCGSLLALWAYALISTEGVAGEPAPVAFWGWLAITGAAALVLLAGWQGIRWWRRVVSVLAVPLAALCAGQSLNAWLGYVPTVGAAWTQLFAAALPGQTDAATVTAMQRAGKLPPKGVVVSVMIDTGAVKFKHRNELVYLPPAWFISNPPPRLPAVMMIGGEFNTPTDWILAGDAVATLDDYAAQHGGNAPVAVFVDSGGAFNIDTECVDGPRGDAATHLAQEVPPFMASHFGVSPDPADWAIVGFSAGGTCAIDLTVMHPERFRTFVDIAGDMGPNSGNKAQTVSRLFGGSVSAWDAFDPATVMANHGRYEGVAALFTVSGARVDAGGGVTGANENERSVANRLCDLGRTQNIRCAVEAYPGKHDWPFAGRSFAAALQWLAACIHIRGSRPAESAQRSCSVR</sequence>